<evidence type="ECO:0000313" key="2">
    <source>
        <dbReference type="Proteomes" id="UP000269143"/>
    </source>
</evidence>
<sequence length="50" mass="5940">MTIEELIDRARKIELTKQDIDNIVNKLNETILARPKQCSYTELMNRSYNL</sequence>
<reference evidence="2" key="1">
    <citation type="submission" date="2018-09" db="EMBL/GenBank/DDBJ databases">
        <title>Complete genome of Proteus mirabilis phage Stubb.</title>
        <authorList>
            <person name="Bourgeois T.A."/>
            <person name="Lessor L."/>
            <person name="O'Leary C.J."/>
            <person name="Liu M."/>
        </authorList>
    </citation>
    <scope>NUCLEOTIDE SEQUENCE [LARGE SCALE GENOMIC DNA]</scope>
</reference>
<evidence type="ECO:0000313" key="1">
    <source>
        <dbReference type="EMBL" id="AYJ73195.1"/>
    </source>
</evidence>
<keyword evidence="2" id="KW-1185">Reference proteome</keyword>
<proteinExistence type="predicted"/>
<organism evidence="1 2">
    <name type="scientific">Proteus phage Stubb</name>
    <dbReference type="NCBI Taxonomy" id="2315597"/>
    <lineage>
        <taxon>Viruses</taxon>
        <taxon>Duplodnaviria</taxon>
        <taxon>Heunggongvirae</taxon>
        <taxon>Uroviricota</taxon>
        <taxon>Caudoviricetes</taxon>
        <taxon>Demerecviridae</taxon>
        <taxon>Novosibvirus</taxon>
        <taxon>Novosibvirus stubb</taxon>
    </lineage>
</organism>
<dbReference type="Proteomes" id="UP000269143">
    <property type="component" value="Segment"/>
</dbReference>
<name>A0A3B8E4T7_9CAUD</name>
<protein>
    <submittedName>
        <fullName evidence="1">Uncharacterized protein</fullName>
    </submittedName>
</protein>
<accession>A0A3B8E4T7</accession>
<dbReference type="EMBL" id="MH830339">
    <property type="protein sequence ID" value="AYJ73195.1"/>
    <property type="molecule type" value="Genomic_DNA"/>
</dbReference>
<gene>
    <name evidence="1" type="ORF">CPT_Stubb_055</name>
</gene>